<protein>
    <submittedName>
        <fullName evidence="1">Transposase IS116/IS110/IS902 family protein</fullName>
    </submittedName>
</protein>
<proteinExistence type="predicted"/>
<dbReference type="PATRIC" id="fig|1285586.5.peg.1919"/>
<comment type="caution">
    <text evidence="1">The sequence shown here is derived from an EMBL/GenBank/DDBJ whole genome shotgun (WGS) entry which is preliminary data.</text>
</comment>
<evidence type="ECO:0000313" key="1">
    <source>
        <dbReference type="EMBL" id="EON72929.1"/>
    </source>
</evidence>
<dbReference type="RefSeq" id="WP_010858847.1">
    <property type="nucleotide sequence ID" value="NZ_KB933398.1"/>
</dbReference>
<dbReference type="HOGENOM" id="CLU_3026903_0_0_9"/>
<organism evidence="1 2">
    <name type="scientific">Lysinibacillus sphaericus OT4b.31</name>
    <dbReference type="NCBI Taxonomy" id="1285586"/>
    <lineage>
        <taxon>Bacteria</taxon>
        <taxon>Bacillati</taxon>
        <taxon>Bacillota</taxon>
        <taxon>Bacilli</taxon>
        <taxon>Bacillales</taxon>
        <taxon>Bacillaceae</taxon>
        <taxon>Lysinibacillus</taxon>
    </lineage>
</organism>
<name>R7ZFX3_LYSSH</name>
<dbReference type="EMBL" id="AQPX01000015">
    <property type="protein sequence ID" value="EON72929.1"/>
    <property type="molecule type" value="Genomic_DNA"/>
</dbReference>
<reference evidence="1 2" key="1">
    <citation type="submission" date="2013-04" db="EMBL/GenBank/DDBJ databases">
        <title>Draft genome of the heavy metal tolerant bacterium Lysinibacillus sphaericus strain OT4b.31.</title>
        <authorList>
            <person name="Pena-Montenegro T.D."/>
            <person name="Dussan J."/>
        </authorList>
    </citation>
    <scope>NUCLEOTIDE SEQUENCE [LARGE SCALE GENOMIC DNA]</scope>
    <source>
        <strain evidence="1 2">OT4b.31</strain>
    </source>
</reference>
<dbReference type="Proteomes" id="UP000013911">
    <property type="component" value="Unassembled WGS sequence"/>
</dbReference>
<sequence length="55" mass="6189">MSQMLVGIDVSLRSHHVHFIHGEGHTLADFSIPNDTKGANWIYVNILDTKKLSPF</sequence>
<dbReference type="eggNOG" id="COG3547">
    <property type="taxonomic scope" value="Bacteria"/>
</dbReference>
<dbReference type="AlphaFoldDB" id="R7ZFX3"/>
<evidence type="ECO:0000313" key="2">
    <source>
        <dbReference type="Proteomes" id="UP000013911"/>
    </source>
</evidence>
<gene>
    <name evidence="1" type="ORF">H131_09478</name>
</gene>
<dbReference type="OrthoDB" id="9790935at2"/>
<accession>R7ZFX3</accession>